<feature type="transmembrane region" description="Helical" evidence="1">
    <location>
        <begin position="116"/>
        <end position="136"/>
    </location>
</feature>
<evidence type="ECO:0000256" key="1">
    <source>
        <dbReference type="SAM" id="Phobius"/>
    </source>
</evidence>
<dbReference type="Proteomes" id="UP001177023">
    <property type="component" value="Unassembled WGS sequence"/>
</dbReference>
<dbReference type="AlphaFoldDB" id="A0AA36DD96"/>
<accession>A0AA36DD96</accession>
<gene>
    <name evidence="2" type="ORF">MSPICULIGERA_LOCUS22364</name>
</gene>
<protein>
    <submittedName>
        <fullName evidence="2">Uncharacterized protein</fullName>
    </submittedName>
</protein>
<organism evidence="2 3">
    <name type="scientific">Mesorhabditis spiculigera</name>
    <dbReference type="NCBI Taxonomy" id="96644"/>
    <lineage>
        <taxon>Eukaryota</taxon>
        <taxon>Metazoa</taxon>
        <taxon>Ecdysozoa</taxon>
        <taxon>Nematoda</taxon>
        <taxon>Chromadorea</taxon>
        <taxon>Rhabditida</taxon>
        <taxon>Rhabditina</taxon>
        <taxon>Rhabditomorpha</taxon>
        <taxon>Rhabditoidea</taxon>
        <taxon>Rhabditidae</taxon>
        <taxon>Mesorhabditinae</taxon>
        <taxon>Mesorhabditis</taxon>
    </lineage>
</organism>
<evidence type="ECO:0000313" key="3">
    <source>
        <dbReference type="Proteomes" id="UP001177023"/>
    </source>
</evidence>
<evidence type="ECO:0000313" key="2">
    <source>
        <dbReference type="EMBL" id="CAJ0584305.1"/>
    </source>
</evidence>
<keyword evidence="1" id="KW-1133">Transmembrane helix</keyword>
<feature type="non-terminal residue" evidence="2">
    <location>
        <position position="1"/>
    </location>
</feature>
<feature type="transmembrane region" description="Helical" evidence="1">
    <location>
        <begin position="42"/>
        <end position="59"/>
    </location>
</feature>
<comment type="caution">
    <text evidence="2">The sequence shown here is derived from an EMBL/GenBank/DDBJ whole genome shotgun (WGS) entry which is preliminary data.</text>
</comment>
<dbReference type="EMBL" id="CATQJA010002691">
    <property type="protein sequence ID" value="CAJ0584305.1"/>
    <property type="molecule type" value="Genomic_DNA"/>
</dbReference>
<keyword evidence="3" id="KW-1185">Reference proteome</keyword>
<reference evidence="2" key="1">
    <citation type="submission" date="2023-06" db="EMBL/GenBank/DDBJ databases">
        <authorList>
            <person name="Delattre M."/>
        </authorList>
    </citation>
    <scope>NUCLEOTIDE SEQUENCE</scope>
    <source>
        <strain evidence="2">AF72</strain>
    </source>
</reference>
<proteinExistence type="predicted"/>
<feature type="transmembrane region" description="Helical" evidence="1">
    <location>
        <begin position="66"/>
        <end position="88"/>
    </location>
</feature>
<keyword evidence="1" id="KW-0812">Transmembrane</keyword>
<name>A0AA36DD96_9BILA</name>
<keyword evidence="1" id="KW-0472">Membrane</keyword>
<sequence>MSNAPMKRICVALLTLSVLVPLLIFTVVGILGEEINHHRYTSFHDFQLAVVSMGIYGVITRKREFIIFTLLSSLIAVVATVKGFLYAFSVVSPSTSLSCDRSEAAESETQCAIWDVLLLVFLAALMVYTAMSALVVGRRMYEDVDSEERFDVSMRSTFQLLKGNAVEPSTSSESA</sequence>